<dbReference type="InterPro" id="IPR028263">
    <property type="entry name" value="FliG_N"/>
</dbReference>
<keyword evidence="13" id="KW-0282">Flagellum</keyword>
<dbReference type="PRINTS" id="PR00954">
    <property type="entry name" value="FLGMOTORFLIG"/>
</dbReference>
<organism evidence="13 14">
    <name type="scientific">Carboxydothermus islandicus</name>
    <dbReference type="NCBI Taxonomy" id="661089"/>
    <lineage>
        <taxon>Bacteria</taxon>
        <taxon>Bacillati</taxon>
        <taxon>Bacillota</taxon>
        <taxon>Clostridia</taxon>
        <taxon>Thermoanaerobacterales</taxon>
        <taxon>Thermoanaerobacteraceae</taxon>
        <taxon>Carboxydothermus</taxon>
    </lineage>
</organism>
<evidence type="ECO:0000256" key="6">
    <source>
        <dbReference type="ARBA" id="ARBA00022500"/>
    </source>
</evidence>
<dbReference type="Pfam" id="PF01706">
    <property type="entry name" value="FliG_C"/>
    <property type="match status" value="1"/>
</dbReference>
<dbReference type="InterPro" id="IPR023087">
    <property type="entry name" value="Flg_Motor_Flig_C"/>
</dbReference>
<dbReference type="PANTHER" id="PTHR30534">
    <property type="entry name" value="FLAGELLAR MOTOR SWITCH PROTEIN FLIG"/>
    <property type="match status" value="1"/>
</dbReference>
<dbReference type="Proteomes" id="UP000187338">
    <property type="component" value="Unassembled WGS sequence"/>
</dbReference>
<evidence type="ECO:0000259" key="10">
    <source>
        <dbReference type="Pfam" id="PF01706"/>
    </source>
</evidence>
<keyword evidence="7" id="KW-0283">Flagellar rotation</keyword>
<keyword evidence="14" id="KW-1185">Reference proteome</keyword>
<evidence type="ECO:0000313" key="13">
    <source>
        <dbReference type="EMBL" id="GAV26158.1"/>
    </source>
</evidence>
<evidence type="ECO:0000256" key="3">
    <source>
        <dbReference type="ARBA" id="ARBA00010299"/>
    </source>
</evidence>
<dbReference type="GO" id="GO:0005886">
    <property type="term" value="C:plasma membrane"/>
    <property type="evidence" value="ECO:0007669"/>
    <property type="project" value="UniProtKB-SubCell"/>
</dbReference>
<evidence type="ECO:0000256" key="7">
    <source>
        <dbReference type="ARBA" id="ARBA00022779"/>
    </source>
</evidence>
<evidence type="ECO:0000259" key="12">
    <source>
        <dbReference type="Pfam" id="PF14842"/>
    </source>
</evidence>
<dbReference type="InterPro" id="IPR032779">
    <property type="entry name" value="FliG_M"/>
</dbReference>
<dbReference type="Gene3D" id="1.10.220.30">
    <property type="match status" value="3"/>
</dbReference>
<protein>
    <recommendedName>
        <fullName evidence="4">Flagellar motor switch protein FliG</fullName>
    </recommendedName>
</protein>
<reference evidence="14" key="1">
    <citation type="submission" date="2016-12" db="EMBL/GenBank/DDBJ databases">
        <title>Draft Genome Sequences od Carboxydothermus pertinax and islandicus, Hydrogenogenic Carboxydotrophic Bacteria.</title>
        <authorList>
            <person name="Fukuyama Y."/>
            <person name="Ohmae K."/>
            <person name="Yoneda Y."/>
            <person name="Yoshida T."/>
            <person name="Sako Y."/>
        </authorList>
    </citation>
    <scope>NUCLEOTIDE SEQUENCE [LARGE SCALE GENOMIC DNA]</scope>
    <source>
        <strain evidence="14">SET</strain>
    </source>
</reference>
<keyword evidence="8" id="KW-0472">Membrane</keyword>
<dbReference type="RefSeq" id="WP_075866325.1">
    <property type="nucleotide sequence ID" value="NZ_BDJL01000132.1"/>
</dbReference>
<dbReference type="PIRSF" id="PIRSF003161">
    <property type="entry name" value="FliG"/>
    <property type="match status" value="1"/>
</dbReference>
<evidence type="ECO:0000256" key="4">
    <source>
        <dbReference type="ARBA" id="ARBA00021870"/>
    </source>
</evidence>
<keyword evidence="13" id="KW-0966">Cell projection</keyword>
<accession>A0A1L8D4S1</accession>
<evidence type="ECO:0000256" key="8">
    <source>
        <dbReference type="ARBA" id="ARBA00023136"/>
    </source>
</evidence>
<dbReference type="GO" id="GO:0003774">
    <property type="term" value="F:cytoskeletal motor activity"/>
    <property type="evidence" value="ECO:0007669"/>
    <property type="project" value="InterPro"/>
</dbReference>
<dbReference type="STRING" id="661089.ciss_20910"/>
<dbReference type="Pfam" id="PF14841">
    <property type="entry name" value="FliG_M"/>
    <property type="match status" value="1"/>
</dbReference>
<dbReference type="InterPro" id="IPR011002">
    <property type="entry name" value="FliG_a-hlx"/>
</dbReference>
<evidence type="ECO:0000256" key="5">
    <source>
        <dbReference type="ARBA" id="ARBA00022475"/>
    </source>
</evidence>
<proteinExistence type="inferred from homology"/>
<keyword evidence="5" id="KW-1003">Cell membrane</keyword>
<dbReference type="NCBIfam" id="TIGR00207">
    <property type="entry name" value="fliG"/>
    <property type="match status" value="1"/>
</dbReference>
<dbReference type="Pfam" id="PF14842">
    <property type="entry name" value="FliG_N"/>
    <property type="match status" value="1"/>
</dbReference>
<evidence type="ECO:0000256" key="1">
    <source>
        <dbReference type="ARBA" id="ARBA00004117"/>
    </source>
</evidence>
<dbReference type="OrthoDB" id="9780302at2"/>
<dbReference type="GO" id="GO:0006935">
    <property type="term" value="P:chemotaxis"/>
    <property type="evidence" value="ECO:0007669"/>
    <property type="project" value="UniProtKB-KW"/>
</dbReference>
<dbReference type="GO" id="GO:0071973">
    <property type="term" value="P:bacterial-type flagellum-dependent cell motility"/>
    <property type="evidence" value="ECO:0007669"/>
    <property type="project" value="InterPro"/>
</dbReference>
<evidence type="ECO:0000259" key="11">
    <source>
        <dbReference type="Pfam" id="PF14841"/>
    </source>
</evidence>
<sequence length="338" mass="38425">MAREETRKKNINKIAKLLIALGPEHSAKILARHFTEEEIEKISMAVATIGQITPEERQKVVEEFLELYQAQEFISTGGVSYAKEMLEKALGPQKANEIIKKLISLTAKMPFQMLRKADARQLINFIQNEHPQTIALILSYLLPEQAAMILSSMPAEMQSDIIKRIATMERTSPEVIREIEEVLEKKVSSVFEQNYTKAGGVEAVVEILNRVDRSTEKNILEDLEQQNPELAEEIRKRMFVFEDIVTLDDMAIQRVLREVESRDLALALKGSTEEVKQRIMKNLSKRAAEMLNDELAYMGPVRLKDVEQAQQKIVAIIRRLEEAGEIIISRGGEDALVI</sequence>
<keyword evidence="13" id="KW-0969">Cilium</keyword>
<dbReference type="AlphaFoldDB" id="A0A1L8D4S1"/>
<gene>
    <name evidence="13" type="ORF">ciss_20910</name>
</gene>
<evidence type="ECO:0000256" key="9">
    <source>
        <dbReference type="ARBA" id="ARBA00023143"/>
    </source>
</evidence>
<dbReference type="PANTHER" id="PTHR30534:SF0">
    <property type="entry name" value="FLAGELLAR MOTOR SWITCH PROTEIN FLIG"/>
    <property type="match status" value="1"/>
</dbReference>
<evidence type="ECO:0000256" key="2">
    <source>
        <dbReference type="ARBA" id="ARBA00004413"/>
    </source>
</evidence>
<dbReference type="EMBL" id="BDJL01000132">
    <property type="protein sequence ID" value="GAV26158.1"/>
    <property type="molecule type" value="Genomic_DNA"/>
</dbReference>
<feature type="domain" description="Flagellar motor switch protein FliG N-terminal" evidence="12">
    <location>
        <begin position="11"/>
        <end position="111"/>
    </location>
</feature>
<dbReference type="SUPFAM" id="SSF48029">
    <property type="entry name" value="FliG"/>
    <property type="match status" value="2"/>
</dbReference>
<comment type="similarity">
    <text evidence="3">Belongs to the FliG family.</text>
</comment>
<dbReference type="InterPro" id="IPR000090">
    <property type="entry name" value="Flg_Motor_Flig"/>
</dbReference>
<keyword evidence="9" id="KW-0975">Bacterial flagellum</keyword>
<dbReference type="GO" id="GO:0009425">
    <property type="term" value="C:bacterial-type flagellum basal body"/>
    <property type="evidence" value="ECO:0007669"/>
    <property type="project" value="UniProtKB-SubCell"/>
</dbReference>
<keyword evidence="6" id="KW-0145">Chemotaxis</keyword>
<name>A0A1L8D4S1_9THEO</name>
<dbReference type="FunFam" id="1.10.220.30:FF:000001">
    <property type="entry name" value="Flagellar motor switch protein FliG"/>
    <property type="match status" value="1"/>
</dbReference>
<comment type="subcellular location">
    <subcellularLocation>
        <location evidence="1">Bacterial flagellum basal body</location>
    </subcellularLocation>
    <subcellularLocation>
        <location evidence="2">Cell membrane</location>
        <topology evidence="2">Peripheral membrane protein</topology>
        <orientation evidence="2">Cytoplasmic side</orientation>
    </subcellularLocation>
</comment>
<feature type="domain" description="Flagellar motor switch protein FliG C-terminal" evidence="10">
    <location>
        <begin position="221"/>
        <end position="328"/>
    </location>
</feature>
<evidence type="ECO:0000313" key="14">
    <source>
        <dbReference type="Proteomes" id="UP000187338"/>
    </source>
</evidence>
<comment type="caution">
    <text evidence="13">The sequence shown here is derived from an EMBL/GenBank/DDBJ whole genome shotgun (WGS) entry which is preliminary data.</text>
</comment>
<feature type="domain" description="Flagellar motor switch protein FliG middle" evidence="11">
    <location>
        <begin position="120"/>
        <end position="193"/>
    </location>
</feature>